<evidence type="ECO:0000256" key="1">
    <source>
        <dbReference type="ARBA" id="ARBA00004429"/>
    </source>
</evidence>
<reference evidence="10 11" key="1">
    <citation type="submission" date="2024-09" db="EMBL/GenBank/DDBJ databases">
        <title>Nodulacao em especies de Leguminosae Basais da Amazonia e Caracterizacao dos Rizobios e Bacterias Associadas aos Nodulos.</title>
        <authorList>
            <person name="Jambeiro I.C.A."/>
            <person name="Lopes I.S."/>
            <person name="Aguiar E.R.G.R."/>
            <person name="Santos A.F.J."/>
            <person name="Dos Santos J.M.F."/>
            <person name="Gross E."/>
        </authorList>
    </citation>
    <scope>NUCLEOTIDE SEQUENCE [LARGE SCALE GENOMIC DNA]</scope>
    <source>
        <strain evidence="10 11">BRUESC1165</strain>
    </source>
</reference>
<evidence type="ECO:0000259" key="7">
    <source>
        <dbReference type="PROSITE" id="PS50111"/>
    </source>
</evidence>
<organism evidence="10 11">
    <name type="scientific">Microvirga arabica</name>
    <dbReference type="NCBI Taxonomy" id="1128671"/>
    <lineage>
        <taxon>Bacteria</taxon>
        <taxon>Pseudomonadati</taxon>
        <taxon>Pseudomonadota</taxon>
        <taxon>Alphaproteobacteria</taxon>
        <taxon>Hyphomicrobiales</taxon>
        <taxon>Methylobacteriaceae</taxon>
        <taxon>Microvirga</taxon>
    </lineage>
</organism>
<evidence type="ECO:0000313" key="11">
    <source>
        <dbReference type="Proteomes" id="UP001593940"/>
    </source>
</evidence>
<dbReference type="PROSITE" id="PS50111">
    <property type="entry name" value="CHEMOTAXIS_TRANSDUC_2"/>
    <property type="match status" value="1"/>
</dbReference>
<evidence type="ECO:0000259" key="8">
    <source>
        <dbReference type="PROSITE" id="PS50192"/>
    </source>
</evidence>
<dbReference type="InterPro" id="IPR033462">
    <property type="entry name" value="Cache_3-Cache_2"/>
</dbReference>
<keyword evidence="2" id="KW-1003">Cell membrane</keyword>
<comment type="similarity">
    <text evidence="4">Belongs to the methyl-accepting chemotaxis (MCP) protein family.</text>
</comment>
<dbReference type="PANTHER" id="PTHR32089:SF112">
    <property type="entry name" value="LYSOZYME-LIKE PROTEIN-RELATED"/>
    <property type="match status" value="1"/>
</dbReference>
<evidence type="ECO:0000313" key="10">
    <source>
        <dbReference type="EMBL" id="MFC1457184.1"/>
    </source>
</evidence>
<evidence type="ECO:0000259" key="9">
    <source>
        <dbReference type="PROSITE" id="PS50885"/>
    </source>
</evidence>
<keyword evidence="6" id="KW-1133">Transmembrane helix</keyword>
<keyword evidence="2" id="KW-0997">Cell inner membrane</keyword>
<dbReference type="InterPro" id="IPR004089">
    <property type="entry name" value="MCPsignal_dom"/>
</dbReference>
<dbReference type="InterPro" id="IPR029151">
    <property type="entry name" value="Sensor-like_sf"/>
</dbReference>
<dbReference type="PROSITE" id="PS50192">
    <property type="entry name" value="T_SNARE"/>
    <property type="match status" value="1"/>
</dbReference>
<name>A0ABV6Y7D7_9HYPH</name>
<dbReference type="Gene3D" id="6.10.340.10">
    <property type="match status" value="1"/>
</dbReference>
<gene>
    <name evidence="10" type="ORF">ACETIH_10725</name>
</gene>
<evidence type="ECO:0000256" key="2">
    <source>
        <dbReference type="ARBA" id="ARBA00022519"/>
    </source>
</evidence>
<dbReference type="SMART" id="SM00304">
    <property type="entry name" value="HAMP"/>
    <property type="match status" value="1"/>
</dbReference>
<dbReference type="RefSeq" id="WP_377029738.1">
    <property type="nucleotide sequence ID" value="NZ_JBHOMY010000027.1"/>
</dbReference>
<evidence type="ECO:0000256" key="5">
    <source>
        <dbReference type="PROSITE-ProRule" id="PRU00284"/>
    </source>
</evidence>
<feature type="domain" description="HAMP" evidence="9">
    <location>
        <begin position="210"/>
        <end position="263"/>
    </location>
</feature>
<feature type="domain" description="Methyl-accepting transducer" evidence="7">
    <location>
        <begin position="310"/>
        <end position="539"/>
    </location>
</feature>
<keyword evidence="3 5" id="KW-0807">Transducer</keyword>
<proteinExistence type="inferred from homology"/>
<feature type="transmembrane region" description="Helical" evidence="6">
    <location>
        <begin position="192"/>
        <end position="213"/>
    </location>
</feature>
<comment type="caution">
    <text evidence="10">The sequence shown here is derived from an EMBL/GenBank/DDBJ whole genome shotgun (WGS) entry which is preliminary data.</text>
</comment>
<evidence type="ECO:0000256" key="4">
    <source>
        <dbReference type="ARBA" id="ARBA00029447"/>
    </source>
</evidence>
<dbReference type="EMBL" id="JBHOMY010000027">
    <property type="protein sequence ID" value="MFC1457184.1"/>
    <property type="molecule type" value="Genomic_DNA"/>
</dbReference>
<comment type="subcellular location">
    <subcellularLocation>
        <location evidence="1">Cell inner membrane</location>
        <topology evidence="1">Multi-pass membrane protein</topology>
    </subcellularLocation>
</comment>
<accession>A0ABV6Y7D7</accession>
<dbReference type="PROSITE" id="PS50885">
    <property type="entry name" value="HAMP"/>
    <property type="match status" value="1"/>
</dbReference>
<keyword evidence="6" id="KW-0472">Membrane</keyword>
<dbReference type="Pfam" id="PF17201">
    <property type="entry name" value="Cache_3-Cache_2"/>
    <property type="match status" value="1"/>
</dbReference>
<dbReference type="SUPFAM" id="SSF103190">
    <property type="entry name" value="Sensory domain-like"/>
    <property type="match status" value="1"/>
</dbReference>
<dbReference type="InterPro" id="IPR000727">
    <property type="entry name" value="T_SNARE_dom"/>
</dbReference>
<dbReference type="InterPro" id="IPR003660">
    <property type="entry name" value="HAMP_dom"/>
</dbReference>
<sequence length="559" mass="58979">MKIMALVAVVIFSTAATMWFAASRQIWSDLQSQQQEKAEQYLRSLSLVYAARMTGANVKLENGRVSRIESPSLAEFKDFSVVDDSVSYVGGNATIFTFDAAQDKFIRRVTTVKKENGERAVGTALAPESPAQGFVRRGEAYYGPTILFGAQFYTAYQPTFDAAGKVNGILYVGVPVADLHNSYSTTMTTMSIAAGIIAVLACLGAVLIAMRLFRPLKEITLRVGKLADGDFESPIHYQVRGDEIGAVAKSLQVFKNALIAQKQADALSVQEYEARAQRSRALDSLTQSFETKVLTLTHSLSVAAAGLEATAESMTAVADKATQQSVGVASASQQTSANVQTVAAATEELSISIREIASQVAQSSHIAERAVSDAQRTNSIVQMLAGSAERIGHVVQLINSIASQTNLLALNATIEAARAGEAGKGFAVVAAEVKELATQTSKATEEISAQISSVQQVTGEAVQAIQAIAGTIGEMSQISIAIAAAMEEQGAATAEISRNVQEAARGTEVVTGSIGEVRQAAGETELAATEVLSAAQELARHSANLGREVDEFLSDVKAA</sequence>
<feature type="domain" description="T-SNARE coiled-coil homology" evidence="8">
    <location>
        <begin position="455"/>
        <end position="517"/>
    </location>
</feature>
<dbReference type="Pfam" id="PF00015">
    <property type="entry name" value="MCPsignal"/>
    <property type="match status" value="1"/>
</dbReference>
<dbReference type="Proteomes" id="UP001593940">
    <property type="component" value="Unassembled WGS sequence"/>
</dbReference>
<protein>
    <submittedName>
        <fullName evidence="10">Methyl-accepting chemotaxis protein</fullName>
    </submittedName>
</protein>
<dbReference type="CDD" id="cd06225">
    <property type="entry name" value="HAMP"/>
    <property type="match status" value="1"/>
</dbReference>
<keyword evidence="11" id="KW-1185">Reference proteome</keyword>
<dbReference type="Gene3D" id="1.10.287.950">
    <property type="entry name" value="Methyl-accepting chemotaxis protein"/>
    <property type="match status" value="1"/>
</dbReference>
<evidence type="ECO:0000256" key="6">
    <source>
        <dbReference type="SAM" id="Phobius"/>
    </source>
</evidence>
<keyword evidence="6" id="KW-0812">Transmembrane</keyword>
<dbReference type="SUPFAM" id="SSF58104">
    <property type="entry name" value="Methyl-accepting chemotaxis protein (MCP) signaling domain"/>
    <property type="match status" value="1"/>
</dbReference>
<evidence type="ECO:0000256" key="3">
    <source>
        <dbReference type="ARBA" id="ARBA00023224"/>
    </source>
</evidence>
<dbReference type="SMART" id="SM00283">
    <property type="entry name" value="MA"/>
    <property type="match status" value="1"/>
</dbReference>
<dbReference type="PANTHER" id="PTHR32089">
    <property type="entry name" value="METHYL-ACCEPTING CHEMOTAXIS PROTEIN MCPB"/>
    <property type="match status" value="1"/>
</dbReference>
<dbReference type="Pfam" id="PF00672">
    <property type="entry name" value="HAMP"/>
    <property type="match status" value="1"/>
</dbReference>